<sequence length="140" mass="15722">MNRCFTDGAWREDGLAAGMGWRIESNRKIFVGQGSKVMDFVKSPLMAEALAIRFALNHALELGLETICIASDAYELIRVLNLGQNRTEIFEILHDIYKLSSQFLDVAFIFIPRETNLVADSLAKQYLHALSMVSEINPSV</sequence>
<comment type="caution">
    <text evidence="2">The sequence shown here is derived from an EMBL/GenBank/DDBJ whole genome shotgun (WGS) entry which is preliminary data.</text>
</comment>
<feature type="domain" description="RNase H type-1" evidence="1">
    <location>
        <begin position="6"/>
        <end position="125"/>
    </location>
</feature>
<reference evidence="2" key="1">
    <citation type="submission" date="2019-07" db="EMBL/GenBank/DDBJ databases">
        <authorList>
            <person name="Dittberner H."/>
        </authorList>
    </citation>
    <scope>NUCLEOTIDE SEQUENCE [LARGE SCALE GENOMIC DNA]</scope>
</reference>
<dbReference type="PANTHER" id="PTHR47074:SF49">
    <property type="entry name" value="POLYNUCLEOTIDYL TRANSFERASE, RIBONUCLEASE H-LIKE SUPERFAMILY PROTEIN"/>
    <property type="match status" value="1"/>
</dbReference>
<protein>
    <recommendedName>
        <fullName evidence="1">RNase H type-1 domain-containing protein</fullName>
    </recommendedName>
</protein>
<dbReference type="GO" id="GO:0003676">
    <property type="term" value="F:nucleic acid binding"/>
    <property type="evidence" value="ECO:0007669"/>
    <property type="project" value="InterPro"/>
</dbReference>
<dbReference type="AlphaFoldDB" id="A0A565BES4"/>
<dbReference type="Proteomes" id="UP000489600">
    <property type="component" value="Unassembled WGS sequence"/>
</dbReference>
<dbReference type="CDD" id="cd06222">
    <property type="entry name" value="RNase_H_like"/>
    <property type="match status" value="1"/>
</dbReference>
<dbReference type="SUPFAM" id="SSF53098">
    <property type="entry name" value="Ribonuclease H-like"/>
    <property type="match status" value="1"/>
</dbReference>
<dbReference type="InterPro" id="IPR036397">
    <property type="entry name" value="RNaseH_sf"/>
</dbReference>
<organism evidence="2 3">
    <name type="scientific">Arabis nemorensis</name>
    <dbReference type="NCBI Taxonomy" id="586526"/>
    <lineage>
        <taxon>Eukaryota</taxon>
        <taxon>Viridiplantae</taxon>
        <taxon>Streptophyta</taxon>
        <taxon>Embryophyta</taxon>
        <taxon>Tracheophyta</taxon>
        <taxon>Spermatophyta</taxon>
        <taxon>Magnoliopsida</taxon>
        <taxon>eudicotyledons</taxon>
        <taxon>Gunneridae</taxon>
        <taxon>Pentapetalae</taxon>
        <taxon>rosids</taxon>
        <taxon>malvids</taxon>
        <taxon>Brassicales</taxon>
        <taxon>Brassicaceae</taxon>
        <taxon>Arabideae</taxon>
        <taxon>Arabis</taxon>
    </lineage>
</organism>
<evidence type="ECO:0000259" key="1">
    <source>
        <dbReference type="Pfam" id="PF13456"/>
    </source>
</evidence>
<dbReference type="GO" id="GO:0004523">
    <property type="term" value="F:RNA-DNA hybrid ribonuclease activity"/>
    <property type="evidence" value="ECO:0007669"/>
    <property type="project" value="InterPro"/>
</dbReference>
<evidence type="ECO:0000313" key="3">
    <source>
        <dbReference type="Proteomes" id="UP000489600"/>
    </source>
</evidence>
<dbReference type="EMBL" id="CABITT030000004">
    <property type="protein sequence ID" value="VVB00164.1"/>
    <property type="molecule type" value="Genomic_DNA"/>
</dbReference>
<dbReference type="PANTHER" id="PTHR47074">
    <property type="entry name" value="BNAC02G40300D PROTEIN"/>
    <property type="match status" value="1"/>
</dbReference>
<dbReference type="OrthoDB" id="1108672at2759"/>
<dbReference type="Pfam" id="PF13456">
    <property type="entry name" value="RVT_3"/>
    <property type="match status" value="1"/>
</dbReference>
<keyword evidence="3" id="KW-1185">Reference proteome</keyword>
<dbReference type="InterPro" id="IPR044730">
    <property type="entry name" value="RNase_H-like_dom_plant"/>
</dbReference>
<accession>A0A565BES4</accession>
<dbReference type="InterPro" id="IPR052929">
    <property type="entry name" value="RNase_H-like_EbsB-rel"/>
</dbReference>
<dbReference type="Gene3D" id="3.30.420.10">
    <property type="entry name" value="Ribonuclease H-like superfamily/Ribonuclease H"/>
    <property type="match status" value="1"/>
</dbReference>
<evidence type="ECO:0000313" key="2">
    <source>
        <dbReference type="EMBL" id="VVB00164.1"/>
    </source>
</evidence>
<dbReference type="InterPro" id="IPR002156">
    <property type="entry name" value="RNaseH_domain"/>
</dbReference>
<dbReference type="InterPro" id="IPR012337">
    <property type="entry name" value="RNaseH-like_sf"/>
</dbReference>
<gene>
    <name evidence="2" type="ORF">ANE_LOCUS10608</name>
</gene>
<name>A0A565BES4_9BRAS</name>
<proteinExistence type="predicted"/>